<keyword evidence="2" id="KW-0238">DNA-binding</keyword>
<proteinExistence type="predicted"/>
<reference evidence="7" key="1">
    <citation type="journal article" date="2018" name="Nat. Microbiol.">
        <title>Leveraging single-cell genomics to expand the fungal tree of life.</title>
        <authorList>
            <person name="Ahrendt S.R."/>
            <person name="Quandt C.A."/>
            <person name="Ciobanu D."/>
            <person name="Clum A."/>
            <person name="Salamov A."/>
            <person name="Andreopoulos B."/>
            <person name="Cheng J.F."/>
            <person name="Woyke T."/>
            <person name="Pelin A."/>
            <person name="Henrissat B."/>
            <person name="Reynolds N.K."/>
            <person name="Benny G.L."/>
            <person name="Smith M.E."/>
            <person name="James T.Y."/>
            <person name="Grigoriev I.V."/>
        </authorList>
    </citation>
    <scope>NUCLEOTIDE SEQUENCE [LARGE SCALE GENOMIC DNA]</scope>
    <source>
        <strain evidence="7">Baker2002</strain>
    </source>
</reference>
<dbReference type="AlphaFoldDB" id="A0A4P9ZG44"/>
<evidence type="ECO:0008006" key="8">
    <source>
        <dbReference type="Google" id="ProtNLM"/>
    </source>
</evidence>
<dbReference type="GO" id="GO:0000981">
    <property type="term" value="F:DNA-binding transcription factor activity, RNA polymerase II-specific"/>
    <property type="evidence" value="ECO:0007669"/>
    <property type="project" value="TreeGrafter"/>
</dbReference>
<dbReference type="InterPro" id="IPR050675">
    <property type="entry name" value="OAF3"/>
</dbReference>
<dbReference type="Proteomes" id="UP000268321">
    <property type="component" value="Unassembled WGS sequence"/>
</dbReference>
<feature type="compositionally biased region" description="Basic and acidic residues" evidence="5">
    <location>
        <begin position="631"/>
        <end position="641"/>
    </location>
</feature>
<feature type="compositionally biased region" description="Basic and acidic residues" evidence="5">
    <location>
        <begin position="72"/>
        <end position="85"/>
    </location>
</feature>
<name>A0A4P9ZG44_9ASCO</name>
<feature type="region of interest" description="Disordered" evidence="5">
    <location>
        <begin position="37"/>
        <end position="93"/>
    </location>
</feature>
<dbReference type="GO" id="GO:0000978">
    <property type="term" value="F:RNA polymerase II cis-regulatory region sequence-specific DNA binding"/>
    <property type="evidence" value="ECO:0007669"/>
    <property type="project" value="TreeGrafter"/>
</dbReference>
<dbReference type="PANTHER" id="PTHR31069">
    <property type="entry name" value="OLEATE-ACTIVATED TRANSCRIPTION FACTOR 1-RELATED"/>
    <property type="match status" value="1"/>
</dbReference>
<evidence type="ECO:0000256" key="4">
    <source>
        <dbReference type="ARBA" id="ARBA00023242"/>
    </source>
</evidence>
<gene>
    <name evidence="6" type="ORF">METBISCDRAFT_22642</name>
</gene>
<dbReference type="OrthoDB" id="4337792at2759"/>
<evidence type="ECO:0000256" key="5">
    <source>
        <dbReference type="SAM" id="MobiDB-lite"/>
    </source>
</evidence>
<evidence type="ECO:0000313" key="7">
    <source>
        <dbReference type="Proteomes" id="UP000268321"/>
    </source>
</evidence>
<evidence type="ECO:0000256" key="3">
    <source>
        <dbReference type="ARBA" id="ARBA00023163"/>
    </source>
</evidence>
<organism evidence="6 7">
    <name type="scientific">Metschnikowia bicuspidata</name>
    <dbReference type="NCBI Taxonomy" id="27322"/>
    <lineage>
        <taxon>Eukaryota</taxon>
        <taxon>Fungi</taxon>
        <taxon>Dikarya</taxon>
        <taxon>Ascomycota</taxon>
        <taxon>Saccharomycotina</taxon>
        <taxon>Pichiomycetes</taxon>
        <taxon>Metschnikowiaceae</taxon>
        <taxon>Metschnikowia</taxon>
    </lineage>
</organism>
<keyword evidence="4" id="KW-0539">Nucleus</keyword>
<protein>
    <recommendedName>
        <fullName evidence="8">Transcription factor domain-containing protein</fullName>
    </recommendedName>
</protein>
<feature type="region of interest" description="Disordered" evidence="5">
    <location>
        <begin position="631"/>
        <end position="667"/>
    </location>
</feature>
<accession>A0A4P9ZG44</accession>
<keyword evidence="1" id="KW-0805">Transcription regulation</keyword>
<dbReference type="CDD" id="cd12148">
    <property type="entry name" value="fungal_TF_MHR"/>
    <property type="match status" value="1"/>
</dbReference>
<keyword evidence="3" id="KW-0804">Transcription</keyword>
<feature type="compositionally biased region" description="Basic and acidic residues" evidence="5">
    <location>
        <begin position="655"/>
        <end position="667"/>
    </location>
</feature>
<feature type="region of interest" description="Disordered" evidence="5">
    <location>
        <begin position="170"/>
        <end position="210"/>
    </location>
</feature>
<dbReference type="EMBL" id="ML004445">
    <property type="protein sequence ID" value="RKP31211.1"/>
    <property type="molecule type" value="Genomic_DNA"/>
</dbReference>
<evidence type="ECO:0000256" key="2">
    <source>
        <dbReference type="ARBA" id="ARBA00023125"/>
    </source>
</evidence>
<evidence type="ECO:0000313" key="6">
    <source>
        <dbReference type="EMBL" id="RKP31211.1"/>
    </source>
</evidence>
<evidence type="ECO:0000256" key="1">
    <source>
        <dbReference type="ARBA" id="ARBA00023015"/>
    </source>
</evidence>
<dbReference type="GO" id="GO:0005634">
    <property type="term" value="C:nucleus"/>
    <property type="evidence" value="ECO:0007669"/>
    <property type="project" value="TreeGrafter"/>
</dbReference>
<keyword evidence="7" id="KW-1185">Reference proteome</keyword>
<dbReference type="GO" id="GO:0045944">
    <property type="term" value="P:positive regulation of transcription by RNA polymerase II"/>
    <property type="evidence" value="ECO:0007669"/>
    <property type="project" value="TreeGrafter"/>
</dbReference>
<sequence length="739" mass="82709">MPEPNSYEAWQRVSAKSFRGTQSSAVALKEPSHLHVSAGRFPWPQPDAKPLSGAPSGAATGTPLFRTSSEASSEKSEPLKRDHASAEAASVPPATRALKESIIKFKLDETGTPNKEHRTDVALVVEGHYWQQQGLLLYFGLTKTDPFIKLVRNFTTDLFRSEKFSKYVRRKRKHSRAGSGSSSTHATETSASNCGGVCSGPQDHSSGNEEGDIFEEDALVVTKNKADASDDAPDTFRQAPRHAVHLPGIASLHALHFSKNVLPRRSAITTAIHMYFQYVNPFVPILDEDTFMCDIVPPFRSFVPDREMILLVVRLGYMTLIPSTDANAKFTRRESELLRDIMCFKCDQYMGVVAFCVPEEKVRVKSTFSVESKDCLGLGGADAQLLFFALVNHALSIGLNRDPTRYQAIKSIRTSASHVRMWRNLWLFIVAKDAGAAVYCGTPLKIPDVSIGDVATPETDDASDLQYHDTVQDVLMCYRRIELFGRYFYWLLTSRIERSMIKTQAFATSVFIRVINLKRALECQLRTFADPQLLQPRVDVTDSLLHIAMTEAELFVGNFRVLTLRHDFAVKQCIENPEHILKSFTGHAQLSYHSGAKLLQFLSLAKLKSMAELCHKFCLAKIYLLRRKRSHDTSADKREQHNPNTTGDAFPTNPHVDDTPPSKSIEHDGPFLNDDSVAAGFDALLANRAMHSNENTVNTYGVLQARHMDVKFQKEVFDLQSMIGNDELTQLFEIFGELD</sequence>
<feature type="compositionally biased region" description="Low complexity" evidence="5">
    <location>
        <begin position="177"/>
        <end position="192"/>
    </location>
</feature>
<dbReference type="PANTHER" id="PTHR31069:SF12">
    <property type="entry name" value="TRANSCRIPTION FACTOR DOMAIN-CONTAINING PROTEIN"/>
    <property type="match status" value="1"/>
</dbReference>